<sequence>MNDSLPYESEFTLVMGLSEEKVTTVRNLRARLRDAKRESVHIFQHAEKREEVEAKAKKKPMKFIVSGSKSTIYDIPESFGSFVLKVGSLPHINQERLNHRRVTQAQEKYGALVWAGPDTSRFKMLLVPHIMKSIPTGWVAHSVPGLLRPSKDLDPRIQVFYKQDGDRIAIDNDERADGTTGIVMSRIKDLEETTRRKILQNYCNIEQSQVEEALNLNDHCLVRVLLGRRFDDDDDDDDDDESDDAMESVSGNAVDDDVEMASVDTSDCEPPSLLNIPGYLDFILHACKKVRDGPEALAKQIAFGYALLHWGARLDGRGIEFLLGLAPLGRGKRLYMLDFEACRPLGELTAACVRNRLIPAALDNDPYIPRACFGDSNEVLRRDRRGNPRIFTDRSDRVHLWKVFVKHYLEASAKIWEASDKDFDSTLPETFIRELERNFLEQNENGSEHGDGEQNGENEADSQQDSEDGGNDEDDPAHAHCEASENNDYGSDEYNPYSTDTEDSSEEEDSEDDDDDEDDVD</sequence>
<reference evidence="2" key="1">
    <citation type="submission" date="2023-06" db="EMBL/GenBank/DDBJ databases">
        <authorList>
            <person name="Noh H."/>
        </authorList>
    </citation>
    <scope>NUCLEOTIDE SEQUENCE</scope>
    <source>
        <strain evidence="2">DUCC20226</strain>
    </source>
</reference>
<organism evidence="2 3">
    <name type="scientific">Phomopsis amygdali</name>
    <name type="common">Fusicoccum amygdali</name>
    <dbReference type="NCBI Taxonomy" id="1214568"/>
    <lineage>
        <taxon>Eukaryota</taxon>
        <taxon>Fungi</taxon>
        <taxon>Dikarya</taxon>
        <taxon>Ascomycota</taxon>
        <taxon>Pezizomycotina</taxon>
        <taxon>Sordariomycetes</taxon>
        <taxon>Sordariomycetidae</taxon>
        <taxon>Diaporthales</taxon>
        <taxon>Diaporthaceae</taxon>
        <taxon>Diaporthe</taxon>
    </lineage>
</organism>
<evidence type="ECO:0000313" key="3">
    <source>
        <dbReference type="Proteomes" id="UP001265746"/>
    </source>
</evidence>
<evidence type="ECO:0000256" key="1">
    <source>
        <dbReference type="SAM" id="MobiDB-lite"/>
    </source>
</evidence>
<dbReference type="EMBL" id="JAUJFL010000007">
    <property type="protein sequence ID" value="KAK2599503.1"/>
    <property type="molecule type" value="Genomic_DNA"/>
</dbReference>
<dbReference type="PANTHER" id="PTHR40780:SF2">
    <property type="entry name" value="DUF3669 DOMAIN-CONTAINING PROTEIN"/>
    <property type="match status" value="1"/>
</dbReference>
<proteinExistence type="predicted"/>
<comment type="caution">
    <text evidence="2">The sequence shown here is derived from an EMBL/GenBank/DDBJ whole genome shotgun (WGS) entry which is preliminary data.</text>
</comment>
<dbReference type="PANTHER" id="PTHR40780">
    <property type="entry name" value="DUF3669 DOMAIN-CONTAINING PROTEIN"/>
    <property type="match status" value="1"/>
</dbReference>
<evidence type="ECO:0000313" key="2">
    <source>
        <dbReference type="EMBL" id="KAK2599503.1"/>
    </source>
</evidence>
<feature type="compositionally biased region" description="Acidic residues" evidence="1">
    <location>
        <begin position="500"/>
        <end position="521"/>
    </location>
</feature>
<name>A0AAD9S526_PHOAM</name>
<feature type="compositionally biased region" description="Acidic residues" evidence="1">
    <location>
        <begin position="454"/>
        <end position="475"/>
    </location>
</feature>
<dbReference type="AlphaFoldDB" id="A0AAD9S526"/>
<accession>A0AAD9S526</accession>
<protein>
    <submittedName>
        <fullName evidence="2">Uncharacterized protein</fullName>
    </submittedName>
</protein>
<feature type="region of interest" description="Disordered" evidence="1">
    <location>
        <begin position="232"/>
        <end position="253"/>
    </location>
</feature>
<keyword evidence="3" id="KW-1185">Reference proteome</keyword>
<gene>
    <name evidence="2" type="ORF">N8I77_011254</name>
</gene>
<dbReference type="Proteomes" id="UP001265746">
    <property type="component" value="Unassembled WGS sequence"/>
</dbReference>
<feature type="region of interest" description="Disordered" evidence="1">
    <location>
        <begin position="443"/>
        <end position="521"/>
    </location>
</feature>
<feature type="compositionally biased region" description="Acidic residues" evidence="1">
    <location>
        <begin position="232"/>
        <end position="246"/>
    </location>
</feature>